<dbReference type="InterPro" id="IPR013108">
    <property type="entry name" value="Amidohydro_3"/>
</dbReference>
<feature type="domain" description="Amidohydrolase 3" evidence="1">
    <location>
        <begin position="3"/>
        <end position="343"/>
    </location>
</feature>
<dbReference type="Pfam" id="PF07969">
    <property type="entry name" value="Amidohydro_3"/>
    <property type="match status" value="1"/>
</dbReference>
<dbReference type="PANTHER" id="PTHR22642:SF2">
    <property type="entry name" value="PROTEIN LONG AFTER FAR-RED 3"/>
    <property type="match status" value="1"/>
</dbReference>
<accession>A0AAV1UP66</accession>
<dbReference type="Gene3D" id="3.20.20.140">
    <property type="entry name" value="Metal-dependent hydrolases"/>
    <property type="match status" value="1"/>
</dbReference>
<dbReference type="AlphaFoldDB" id="A0AAV1UP66"/>
<organism evidence="2 3">
    <name type="scientific">Peronospora matthiolae</name>
    <dbReference type="NCBI Taxonomy" id="2874970"/>
    <lineage>
        <taxon>Eukaryota</taxon>
        <taxon>Sar</taxon>
        <taxon>Stramenopiles</taxon>
        <taxon>Oomycota</taxon>
        <taxon>Peronosporomycetes</taxon>
        <taxon>Peronosporales</taxon>
        <taxon>Peronosporaceae</taxon>
        <taxon>Peronospora</taxon>
    </lineage>
</organism>
<dbReference type="Proteomes" id="UP001162060">
    <property type="component" value="Unassembled WGS sequence"/>
</dbReference>
<gene>
    <name evidence="2" type="ORF">PM001_LOCUS21012</name>
</gene>
<comment type="caution">
    <text evidence="2">The sequence shown here is derived from an EMBL/GenBank/DDBJ whole genome shotgun (WGS) entry which is preliminary data.</text>
</comment>
<dbReference type="PANTHER" id="PTHR22642">
    <property type="entry name" value="IMIDAZOLONEPROPIONASE"/>
    <property type="match status" value="1"/>
</dbReference>
<dbReference type="SUPFAM" id="SSF51556">
    <property type="entry name" value="Metallo-dependent hydrolases"/>
    <property type="match status" value="1"/>
</dbReference>
<name>A0AAV1UP66_9STRA</name>
<evidence type="ECO:0000313" key="2">
    <source>
        <dbReference type="EMBL" id="CAK7935862.1"/>
    </source>
</evidence>
<dbReference type="EMBL" id="CAKLBY020000222">
    <property type="protein sequence ID" value="CAK7935862.1"/>
    <property type="molecule type" value="Genomic_DNA"/>
</dbReference>
<sequence length="395" mass="43957">MFTRRLRNYGMQHPVEAWVAGFGWAQDKLSSDARYPPQHDIDAVIQDRPVLLHHSCWHIAVVNAKASVTAGVDLTTRSQDDRDGAIDVGDDGAVQIVQNHVNEPSLGAQMSKALRSCVRAHLTAIHMNDEGVWRVYINLQEEDGLPVRVYLTPSNHELGKPMVLKAGDCNGLVSCHRMKIFCDGRLGAETAALRDPHKGTSNRGIFMYSDEDLAQKLRKADDAGNRIEIHAIDRAVEQVLAALKTAGVGPDRRPVLLHCQILSKDLISRMREQGVIANIWPSFAVTDAVYVCKRLQGSAIGFSYCLKRLLDSGVVCAEGTDALIETCNPFQGMFDAIYHHNLTTPRVCFYQKSDSHSMKRLPCTRKVVLLLQWQRTHLAKLLPAFVPILSCFAQM</sequence>
<evidence type="ECO:0000313" key="3">
    <source>
        <dbReference type="Proteomes" id="UP001162060"/>
    </source>
</evidence>
<evidence type="ECO:0000259" key="1">
    <source>
        <dbReference type="Pfam" id="PF07969"/>
    </source>
</evidence>
<dbReference type="InterPro" id="IPR032466">
    <property type="entry name" value="Metal_Hydrolase"/>
</dbReference>
<proteinExistence type="predicted"/>
<reference evidence="2" key="1">
    <citation type="submission" date="2024-01" db="EMBL/GenBank/DDBJ databases">
        <authorList>
            <person name="Webb A."/>
        </authorList>
    </citation>
    <scope>NUCLEOTIDE SEQUENCE</scope>
    <source>
        <strain evidence="2">Pm1</strain>
    </source>
</reference>
<protein>
    <recommendedName>
        <fullName evidence="1">Amidohydrolase 3 domain-containing protein</fullName>
    </recommendedName>
</protein>